<comment type="catalytic activity">
    <reaction evidence="1 7">
        <text>2-C-methyl-D-erythritol 4-phosphate + CTP + H(+) = 4-CDP-2-C-methyl-D-erythritol + diphosphate</text>
        <dbReference type="Rhea" id="RHEA:13429"/>
        <dbReference type="ChEBI" id="CHEBI:15378"/>
        <dbReference type="ChEBI" id="CHEBI:33019"/>
        <dbReference type="ChEBI" id="CHEBI:37563"/>
        <dbReference type="ChEBI" id="CHEBI:57823"/>
        <dbReference type="ChEBI" id="CHEBI:58262"/>
        <dbReference type="EC" id="2.7.7.60"/>
    </reaction>
</comment>
<dbReference type="PANTHER" id="PTHR32125:SF4">
    <property type="entry name" value="2-C-METHYL-D-ERYTHRITOL 4-PHOSPHATE CYTIDYLYLTRANSFERASE, CHLOROPLASTIC"/>
    <property type="match status" value="1"/>
</dbReference>
<dbReference type="NCBIfam" id="TIGR00453">
    <property type="entry name" value="ispD"/>
    <property type="match status" value="1"/>
</dbReference>
<dbReference type="GO" id="GO:0019288">
    <property type="term" value="P:isopentenyl diphosphate biosynthetic process, methylerythritol 4-phosphate pathway"/>
    <property type="evidence" value="ECO:0007669"/>
    <property type="project" value="UniProtKB-UniRule"/>
</dbReference>
<dbReference type="Pfam" id="PF01128">
    <property type="entry name" value="IspD"/>
    <property type="match status" value="1"/>
</dbReference>
<comment type="similarity">
    <text evidence="3 7">Belongs to the IspD/TarI cytidylyltransferase family. IspD subfamily.</text>
</comment>
<dbReference type="KEGG" id="prv:G7070_04755"/>
<dbReference type="PANTHER" id="PTHR32125">
    <property type="entry name" value="2-C-METHYL-D-ERYTHRITOL 4-PHOSPHATE CYTIDYLYLTRANSFERASE, CHLOROPLASTIC"/>
    <property type="match status" value="1"/>
</dbReference>
<reference evidence="8 9" key="1">
    <citation type="submission" date="2020-03" db="EMBL/GenBank/DDBJ databases">
        <title>Propioniciclava sp. nov., isolated from Hydrophilus acuminatus.</title>
        <authorList>
            <person name="Hyun D.-W."/>
            <person name="Bae J.-W."/>
        </authorList>
    </citation>
    <scope>NUCLEOTIDE SEQUENCE [LARGE SCALE GENOMIC DNA]</scope>
    <source>
        <strain evidence="8 9">HDW11</strain>
    </source>
</reference>
<sequence>MSAPSTPEPVVAIVVAAGSGSRLGASVPKALVEVGGVPLLLRSLARLAAGGAQHAVVVVPPDAADAFAAVLERAPLPVTTVAGGAERQDSVAAGLAALQQMLGEQEVVVLIHDAARAFVPAEVVARVADAVRAGADAVIPTVPVTDSVREVDDDDGSHVIDRARLRSVQTPQGFLRSVIEAAHAELAETGTPVTDDAAAAEYLGHTITLVEGDRRAFKVTEPLDLVLAEALASEEG</sequence>
<dbReference type="SUPFAM" id="SSF53448">
    <property type="entry name" value="Nucleotide-diphospho-sugar transferases"/>
    <property type="match status" value="1"/>
</dbReference>
<comment type="function">
    <text evidence="7">Catalyzes the formation of 4-diphosphocytidyl-2-C-methyl-D-erythritol from CTP and 2-C-methyl-D-erythritol 4-phosphate (MEP).</text>
</comment>
<dbReference type="GO" id="GO:0050518">
    <property type="term" value="F:2-C-methyl-D-erythritol 4-phosphate cytidylyltransferase activity"/>
    <property type="evidence" value="ECO:0007669"/>
    <property type="project" value="UniProtKB-UniRule"/>
</dbReference>
<dbReference type="PROSITE" id="PS01295">
    <property type="entry name" value="ISPD"/>
    <property type="match status" value="1"/>
</dbReference>
<dbReference type="AlphaFoldDB" id="A0A6G7Y4S0"/>
<keyword evidence="4 7" id="KW-0808">Transferase</keyword>
<evidence type="ECO:0000256" key="7">
    <source>
        <dbReference type="HAMAP-Rule" id="MF_00108"/>
    </source>
</evidence>
<feature type="site" description="Positions MEP for the nucleophilic attack" evidence="7">
    <location>
        <position position="218"/>
    </location>
</feature>
<dbReference type="RefSeq" id="WP_166232373.1">
    <property type="nucleotide sequence ID" value="NZ_CP049865.1"/>
</dbReference>
<dbReference type="InterPro" id="IPR001228">
    <property type="entry name" value="IspD"/>
</dbReference>
<organism evidence="8 9">
    <name type="scientific">Propioniciclava coleopterorum</name>
    <dbReference type="NCBI Taxonomy" id="2714937"/>
    <lineage>
        <taxon>Bacteria</taxon>
        <taxon>Bacillati</taxon>
        <taxon>Actinomycetota</taxon>
        <taxon>Actinomycetes</taxon>
        <taxon>Propionibacteriales</taxon>
        <taxon>Propionibacteriaceae</taxon>
        <taxon>Propioniciclava</taxon>
    </lineage>
</organism>
<name>A0A6G7Y4S0_9ACTN</name>
<evidence type="ECO:0000256" key="1">
    <source>
        <dbReference type="ARBA" id="ARBA00001282"/>
    </source>
</evidence>
<accession>A0A6G7Y4S0</accession>
<protein>
    <recommendedName>
        <fullName evidence="7">2-C-methyl-D-erythritol 4-phosphate cytidylyltransferase</fullName>
        <ecNumber evidence="7">2.7.7.60</ecNumber>
    </recommendedName>
    <alternativeName>
        <fullName evidence="7">4-diphosphocytidyl-2C-methyl-D-erythritol synthase</fullName>
    </alternativeName>
    <alternativeName>
        <fullName evidence="7">MEP cytidylyltransferase</fullName>
        <shortName evidence="7">MCT</shortName>
    </alternativeName>
</protein>
<dbReference type="InterPro" id="IPR029044">
    <property type="entry name" value="Nucleotide-diphossugar_trans"/>
</dbReference>
<keyword evidence="6 7" id="KW-0414">Isoprene biosynthesis</keyword>
<evidence type="ECO:0000256" key="4">
    <source>
        <dbReference type="ARBA" id="ARBA00022679"/>
    </source>
</evidence>
<feature type="site" description="Positions MEP for the nucleophilic attack" evidence="7">
    <location>
        <position position="162"/>
    </location>
</feature>
<dbReference type="EMBL" id="CP049865">
    <property type="protein sequence ID" value="QIK71709.1"/>
    <property type="molecule type" value="Genomic_DNA"/>
</dbReference>
<dbReference type="Proteomes" id="UP000501058">
    <property type="component" value="Chromosome"/>
</dbReference>
<evidence type="ECO:0000256" key="2">
    <source>
        <dbReference type="ARBA" id="ARBA00004787"/>
    </source>
</evidence>
<dbReference type="FunFam" id="3.90.550.10:FF:000003">
    <property type="entry name" value="2-C-methyl-D-erythritol 4-phosphate cytidylyltransferase"/>
    <property type="match status" value="1"/>
</dbReference>
<keyword evidence="9" id="KW-1185">Reference proteome</keyword>
<dbReference type="Gene3D" id="3.90.550.10">
    <property type="entry name" value="Spore Coat Polysaccharide Biosynthesis Protein SpsA, Chain A"/>
    <property type="match status" value="1"/>
</dbReference>
<evidence type="ECO:0000313" key="8">
    <source>
        <dbReference type="EMBL" id="QIK71709.1"/>
    </source>
</evidence>
<dbReference type="UniPathway" id="UPA00056">
    <property type="reaction ID" value="UER00093"/>
</dbReference>
<dbReference type="InterPro" id="IPR034683">
    <property type="entry name" value="IspD/TarI"/>
</dbReference>
<dbReference type="CDD" id="cd02516">
    <property type="entry name" value="CDP-ME_synthetase"/>
    <property type="match status" value="1"/>
</dbReference>
<evidence type="ECO:0000313" key="9">
    <source>
        <dbReference type="Proteomes" id="UP000501058"/>
    </source>
</evidence>
<evidence type="ECO:0000256" key="6">
    <source>
        <dbReference type="ARBA" id="ARBA00023229"/>
    </source>
</evidence>
<dbReference type="InterPro" id="IPR050088">
    <property type="entry name" value="IspD/TarI_cytidylyltransf_bact"/>
</dbReference>
<evidence type="ECO:0000256" key="5">
    <source>
        <dbReference type="ARBA" id="ARBA00022695"/>
    </source>
</evidence>
<keyword evidence="5 7" id="KW-0548">Nucleotidyltransferase</keyword>
<dbReference type="EC" id="2.7.7.60" evidence="7"/>
<dbReference type="HAMAP" id="MF_00108">
    <property type="entry name" value="IspD"/>
    <property type="match status" value="1"/>
</dbReference>
<comment type="pathway">
    <text evidence="2 7">Isoprenoid biosynthesis; isopentenyl diphosphate biosynthesis via DXP pathway; isopentenyl diphosphate from 1-deoxy-D-xylulose 5-phosphate: step 2/6.</text>
</comment>
<proteinExistence type="inferred from homology"/>
<gene>
    <name evidence="7 8" type="primary">ispD</name>
    <name evidence="8" type="ORF">G7070_04755</name>
</gene>
<dbReference type="InterPro" id="IPR018294">
    <property type="entry name" value="ISPD_synthase_CS"/>
</dbReference>
<feature type="site" description="Transition state stabilizer" evidence="7">
    <location>
        <position position="29"/>
    </location>
</feature>
<feature type="site" description="Transition state stabilizer" evidence="7">
    <location>
        <position position="22"/>
    </location>
</feature>
<evidence type="ECO:0000256" key="3">
    <source>
        <dbReference type="ARBA" id="ARBA00009789"/>
    </source>
</evidence>